<reference evidence="5" key="1">
    <citation type="submission" date="2023-03" db="EMBL/GenBank/DDBJ databases">
        <title>Draft genome sequence of a Mycolicibacterium mageritense strain H4_3_1 isolated from a hybrid biological-inorganic system reactor.</title>
        <authorList>
            <person name="Feng X."/>
            <person name="Kazama D."/>
            <person name="Sato K."/>
            <person name="Kobayashi H."/>
        </authorList>
    </citation>
    <scope>NUCLEOTIDE SEQUENCE</scope>
    <source>
        <strain evidence="5">H4_3_1</strain>
    </source>
</reference>
<name>A0AAI8TY98_MYCME</name>
<accession>A0AAI8TY98</accession>
<organism evidence="5 6">
    <name type="scientific">Mycolicibacterium mageritense</name>
    <name type="common">Mycobacterium mageritense</name>
    <dbReference type="NCBI Taxonomy" id="53462"/>
    <lineage>
        <taxon>Bacteria</taxon>
        <taxon>Bacillati</taxon>
        <taxon>Actinomycetota</taxon>
        <taxon>Actinomycetes</taxon>
        <taxon>Mycobacteriales</taxon>
        <taxon>Mycobacteriaceae</taxon>
        <taxon>Mycolicibacterium</taxon>
    </lineage>
</organism>
<evidence type="ECO:0000259" key="4">
    <source>
        <dbReference type="PROSITE" id="PS01124"/>
    </source>
</evidence>
<keyword evidence="1" id="KW-0805">Transcription regulation</keyword>
<dbReference type="InterPro" id="IPR003313">
    <property type="entry name" value="AraC-bd"/>
</dbReference>
<dbReference type="InterPro" id="IPR009057">
    <property type="entry name" value="Homeodomain-like_sf"/>
</dbReference>
<dbReference type="InterPro" id="IPR018060">
    <property type="entry name" value="HTH_AraC"/>
</dbReference>
<dbReference type="GO" id="GO:0003700">
    <property type="term" value="F:DNA-binding transcription factor activity"/>
    <property type="evidence" value="ECO:0007669"/>
    <property type="project" value="InterPro"/>
</dbReference>
<protein>
    <recommendedName>
        <fullName evidence="4">HTH araC/xylS-type domain-containing protein</fullName>
    </recommendedName>
</protein>
<keyword evidence="3" id="KW-0804">Transcription</keyword>
<dbReference type="PANTHER" id="PTHR46796">
    <property type="entry name" value="HTH-TYPE TRANSCRIPTIONAL ACTIVATOR RHAS-RELATED"/>
    <property type="match status" value="1"/>
</dbReference>
<dbReference type="Gene3D" id="1.10.10.60">
    <property type="entry name" value="Homeodomain-like"/>
    <property type="match status" value="1"/>
</dbReference>
<dbReference type="InterPro" id="IPR050204">
    <property type="entry name" value="AraC_XylS_family_regulators"/>
</dbReference>
<dbReference type="SUPFAM" id="SSF51215">
    <property type="entry name" value="Regulatory protein AraC"/>
    <property type="match status" value="1"/>
</dbReference>
<dbReference type="InterPro" id="IPR037923">
    <property type="entry name" value="HTH-like"/>
</dbReference>
<proteinExistence type="predicted"/>
<evidence type="ECO:0000256" key="1">
    <source>
        <dbReference type="ARBA" id="ARBA00023015"/>
    </source>
</evidence>
<dbReference type="GO" id="GO:0043565">
    <property type="term" value="F:sequence-specific DNA binding"/>
    <property type="evidence" value="ECO:0007669"/>
    <property type="project" value="InterPro"/>
</dbReference>
<dbReference type="PANTHER" id="PTHR46796:SF2">
    <property type="entry name" value="TRANSCRIPTIONAL REGULATORY PROTEIN"/>
    <property type="match status" value="1"/>
</dbReference>
<dbReference type="AlphaFoldDB" id="A0AAI8TY98"/>
<dbReference type="Proteomes" id="UP001241092">
    <property type="component" value="Chromosome"/>
</dbReference>
<dbReference type="SUPFAM" id="SSF46689">
    <property type="entry name" value="Homeodomain-like"/>
    <property type="match status" value="2"/>
</dbReference>
<evidence type="ECO:0000256" key="3">
    <source>
        <dbReference type="ARBA" id="ARBA00023163"/>
    </source>
</evidence>
<dbReference type="PROSITE" id="PS01124">
    <property type="entry name" value="HTH_ARAC_FAMILY_2"/>
    <property type="match status" value="1"/>
</dbReference>
<keyword evidence="2" id="KW-0238">DNA-binding</keyword>
<evidence type="ECO:0000256" key="2">
    <source>
        <dbReference type="ARBA" id="ARBA00023125"/>
    </source>
</evidence>
<gene>
    <name evidence="5" type="ORF">hbim_05077</name>
</gene>
<dbReference type="EMBL" id="AP027452">
    <property type="protein sequence ID" value="BDY31125.1"/>
    <property type="molecule type" value="Genomic_DNA"/>
</dbReference>
<evidence type="ECO:0000313" key="5">
    <source>
        <dbReference type="EMBL" id="BDY31125.1"/>
    </source>
</evidence>
<sequence length="286" mass="31580">MARGRAVLYVFDVAPAAETTAWRPHVRGIREVFHARYLTHAYPQHTHDAWTLLIVDSGTIGYELGGHERGSTGAVVTLLPPHVPHNGRSVRPGGFRKRVLYIEPAMLTGIGAAVDHPSLDDNLLRDRIAALHDALAPGDEFEAQSRLAFVIERIQAHLAGAVEPPERTGNRRLAHQLRDLIDSRLETGLTLDDAGAMLHADPTHLVRTFSREFGLPPHRYLVGRRIDLARRLLLDGMRPADVATTVGFHDQSHLNRHFKRMLATTPARYAGDAHVAPATNLGSLRS</sequence>
<feature type="domain" description="HTH araC/xylS-type" evidence="4">
    <location>
        <begin position="175"/>
        <end position="272"/>
    </location>
</feature>
<dbReference type="SMART" id="SM00342">
    <property type="entry name" value="HTH_ARAC"/>
    <property type="match status" value="1"/>
</dbReference>
<dbReference type="Pfam" id="PF02311">
    <property type="entry name" value="AraC_binding"/>
    <property type="match status" value="1"/>
</dbReference>
<dbReference type="Pfam" id="PF12833">
    <property type="entry name" value="HTH_18"/>
    <property type="match status" value="1"/>
</dbReference>
<evidence type="ECO:0000313" key="6">
    <source>
        <dbReference type="Proteomes" id="UP001241092"/>
    </source>
</evidence>